<dbReference type="EMBL" id="JAKOGI010001020">
    <property type="protein sequence ID" value="KAJ8428335.1"/>
    <property type="molecule type" value="Genomic_DNA"/>
</dbReference>
<reference evidence="2" key="1">
    <citation type="submission" date="2022-04" db="EMBL/GenBank/DDBJ databases">
        <title>Carnegiea gigantea Genome sequencing and assembly v2.</title>
        <authorList>
            <person name="Copetti D."/>
            <person name="Sanderson M.J."/>
            <person name="Burquez A."/>
            <person name="Wojciechowski M.F."/>
        </authorList>
    </citation>
    <scope>NUCLEOTIDE SEQUENCE</scope>
    <source>
        <strain evidence="2">SGP5-SGP5p</strain>
        <tissue evidence="2">Aerial part</tissue>
    </source>
</reference>
<name>A0A9Q1GXD1_9CARY</name>
<feature type="region of interest" description="Disordered" evidence="1">
    <location>
        <begin position="1"/>
        <end position="48"/>
    </location>
</feature>
<feature type="compositionally biased region" description="Basic residues" evidence="1">
    <location>
        <begin position="1"/>
        <end position="11"/>
    </location>
</feature>
<keyword evidence="3" id="KW-1185">Reference proteome</keyword>
<organism evidence="2 3">
    <name type="scientific">Carnegiea gigantea</name>
    <dbReference type="NCBI Taxonomy" id="171969"/>
    <lineage>
        <taxon>Eukaryota</taxon>
        <taxon>Viridiplantae</taxon>
        <taxon>Streptophyta</taxon>
        <taxon>Embryophyta</taxon>
        <taxon>Tracheophyta</taxon>
        <taxon>Spermatophyta</taxon>
        <taxon>Magnoliopsida</taxon>
        <taxon>eudicotyledons</taxon>
        <taxon>Gunneridae</taxon>
        <taxon>Pentapetalae</taxon>
        <taxon>Caryophyllales</taxon>
        <taxon>Cactineae</taxon>
        <taxon>Cactaceae</taxon>
        <taxon>Cactoideae</taxon>
        <taxon>Echinocereeae</taxon>
        <taxon>Carnegiea</taxon>
    </lineage>
</organism>
<dbReference type="AlphaFoldDB" id="A0A9Q1GXD1"/>
<sequence length="171" mass="19493">MQCKPVGKHCAMHKENKTNPPSSLSPSPFTSQCPDLYTGARGAKEDGTTTSHPVPFPLFYNHPYLSISPSTSPFLDLQYTRHKRSRSKRELRQNLVETYVGIRCFSLQPKKVPPDVSDSASDNPEEFLVLEFFLILRIPLIWDWFLLCLLESTSLQEHTGSDLHDLKWCDA</sequence>
<protein>
    <submittedName>
        <fullName evidence="2">Uncharacterized protein</fullName>
    </submittedName>
</protein>
<accession>A0A9Q1GXD1</accession>
<comment type="caution">
    <text evidence="2">The sequence shown here is derived from an EMBL/GenBank/DDBJ whole genome shotgun (WGS) entry which is preliminary data.</text>
</comment>
<evidence type="ECO:0000313" key="2">
    <source>
        <dbReference type="EMBL" id="KAJ8428335.1"/>
    </source>
</evidence>
<proteinExistence type="predicted"/>
<evidence type="ECO:0000313" key="3">
    <source>
        <dbReference type="Proteomes" id="UP001153076"/>
    </source>
</evidence>
<dbReference type="Proteomes" id="UP001153076">
    <property type="component" value="Unassembled WGS sequence"/>
</dbReference>
<evidence type="ECO:0000256" key="1">
    <source>
        <dbReference type="SAM" id="MobiDB-lite"/>
    </source>
</evidence>
<gene>
    <name evidence="2" type="ORF">Cgig2_006521</name>
</gene>